<evidence type="ECO:0000313" key="2">
    <source>
        <dbReference type="EMBL" id="GKV27402.1"/>
    </source>
</evidence>
<organism evidence="2 3">
    <name type="scientific">Rubroshorea leprosula</name>
    <dbReference type="NCBI Taxonomy" id="152421"/>
    <lineage>
        <taxon>Eukaryota</taxon>
        <taxon>Viridiplantae</taxon>
        <taxon>Streptophyta</taxon>
        <taxon>Embryophyta</taxon>
        <taxon>Tracheophyta</taxon>
        <taxon>Spermatophyta</taxon>
        <taxon>Magnoliopsida</taxon>
        <taxon>eudicotyledons</taxon>
        <taxon>Gunneridae</taxon>
        <taxon>Pentapetalae</taxon>
        <taxon>rosids</taxon>
        <taxon>malvids</taxon>
        <taxon>Malvales</taxon>
        <taxon>Dipterocarpaceae</taxon>
        <taxon>Rubroshorea</taxon>
    </lineage>
</organism>
<dbReference type="InterPro" id="IPR000477">
    <property type="entry name" value="RT_dom"/>
</dbReference>
<dbReference type="SUPFAM" id="SSF56672">
    <property type="entry name" value="DNA/RNA polymerases"/>
    <property type="match status" value="1"/>
</dbReference>
<accession>A0AAV5KRX1</accession>
<dbReference type="InterPro" id="IPR043502">
    <property type="entry name" value="DNA/RNA_pol_sf"/>
</dbReference>
<dbReference type="PANTHER" id="PTHR33116">
    <property type="entry name" value="REVERSE TRANSCRIPTASE ZINC-BINDING DOMAIN-CONTAINING PROTEIN-RELATED-RELATED"/>
    <property type="match status" value="1"/>
</dbReference>
<reference evidence="2 3" key="1">
    <citation type="journal article" date="2021" name="Commun. Biol.">
        <title>The genome of Shorea leprosula (Dipterocarpaceae) highlights the ecological relevance of drought in aseasonal tropical rainforests.</title>
        <authorList>
            <person name="Ng K.K.S."/>
            <person name="Kobayashi M.J."/>
            <person name="Fawcett J.A."/>
            <person name="Hatakeyama M."/>
            <person name="Paape T."/>
            <person name="Ng C.H."/>
            <person name="Ang C.C."/>
            <person name="Tnah L.H."/>
            <person name="Lee C.T."/>
            <person name="Nishiyama T."/>
            <person name="Sese J."/>
            <person name="O'Brien M.J."/>
            <person name="Copetti D."/>
            <person name="Mohd Noor M.I."/>
            <person name="Ong R.C."/>
            <person name="Putra M."/>
            <person name="Sireger I.Z."/>
            <person name="Indrioko S."/>
            <person name="Kosugi Y."/>
            <person name="Izuno A."/>
            <person name="Isagi Y."/>
            <person name="Lee S.L."/>
            <person name="Shimizu K.K."/>
        </authorList>
    </citation>
    <scope>NUCLEOTIDE SEQUENCE [LARGE SCALE GENOMIC DNA]</scope>
    <source>
        <strain evidence="2">214</strain>
    </source>
</reference>
<dbReference type="AlphaFoldDB" id="A0AAV5KRX1"/>
<sequence>MWETLKEDVMGYFSEFHNAGRIVKGANASFLALIPKVDNPQKIEEYRPISLINSMYKMLSKVLANRLKTMMDDLIVLDEARSKKIKGFCFKVDFEKAYDRVSWAFLDYMLKRMGFNHVWCQWMKECMHSASISVLVNGGTTKQFSPSRGLRQGDPLSPFLFLLIAEGLNGLISSAKEKGLLKGLKIGNGGIEITHLQFADDMIMFGRAEDSNVWVVKCIMRVFELISGLKINFDKSLLYGLNVEEEWVEKTAWSLNCRRGPLPFKYLGIPIGGNHRRLTFWRPLIQGFKNRLASWKGKLLSLGGRITLVNSVLSSLLVFFMSFFFVPKGVINELEKIRRDFLWGKKEGGGGISWVKWDSVCKPKEEGGLGVRDLRTFNIVLLGKWWGRMAGKERGLWKRVLNTKYGVEEGRWLEWVRGEIKGGSYWWRDLCRINFILPNRENWLGEGFNIHLGDGGGIRFWKDVWLGEVNLATRFPKLFLLSTGKDNKIQQMGEWYNNMWQWKLTWRRSMRGWEEEKLQELFNLMLNITLDRGQQDAWCRRHTKEGIYTAKLGYLLLRDQQGGDDTKLFRKVWNKYIPNKPCVASAGRHWKIPTTCSWNAPL</sequence>
<keyword evidence="3" id="KW-1185">Reference proteome</keyword>
<dbReference type="EMBL" id="BPVZ01000075">
    <property type="protein sequence ID" value="GKV27402.1"/>
    <property type="molecule type" value="Genomic_DNA"/>
</dbReference>
<dbReference type="CDD" id="cd01650">
    <property type="entry name" value="RT_nLTR_like"/>
    <property type="match status" value="1"/>
</dbReference>
<dbReference type="PANTHER" id="PTHR33116:SF78">
    <property type="entry name" value="OS12G0587133 PROTEIN"/>
    <property type="match status" value="1"/>
</dbReference>
<dbReference type="PROSITE" id="PS50878">
    <property type="entry name" value="RT_POL"/>
    <property type="match status" value="1"/>
</dbReference>
<comment type="caution">
    <text evidence="2">The sequence shown here is derived from an EMBL/GenBank/DDBJ whole genome shotgun (WGS) entry which is preliminary data.</text>
</comment>
<evidence type="ECO:0000313" key="3">
    <source>
        <dbReference type="Proteomes" id="UP001054252"/>
    </source>
</evidence>
<evidence type="ECO:0000259" key="1">
    <source>
        <dbReference type="PROSITE" id="PS50878"/>
    </source>
</evidence>
<dbReference type="Pfam" id="PF00078">
    <property type="entry name" value="RVT_1"/>
    <property type="match status" value="1"/>
</dbReference>
<dbReference type="Proteomes" id="UP001054252">
    <property type="component" value="Unassembled WGS sequence"/>
</dbReference>
<protein>
    <recommendedName>
        <fullName evidence="1">Reverse transcriptase domain-containing protein</fullName>
    </recommendedName>
</protein>
<proteinExistence type="predicted"/>
<gene>
    <name evidence="2" type="ORF">SLEP1_g36575</name>
</gene>
<feature type="domain" description="Reverse transcriptase" evidence="1">
    <location>
        <begin position="15"/>
        <end position="271"/>
    </location>
</feature>
<name>A0AAV5KRX1_9ROSI</name>